<keyword evidence="1" id="KW-1133">Transmembrane helix</keyword>
<protein>
    <submittedName>
        <fullName evidence="2">Unannotated protein</fullName>
    </submittedName>
</protein>
<accession>A0A6J6E4B7</accession>
<dbReference type="AlphaFoldDB" id="A0A6J6E4B7"/>
<keyword evidence="1" id="KW-0812">Transmembrane</keyword>
<keyword evidence="1" id="KW-0472">Membrane</keyword>
<dbReference type="InterPro" id="IPR025443">
    <property type="entry name" value="DUF4307"/>
</dbReference>
<name>A0A6J6E4B7_9ZZZZ</name>
<dbReference type="Pfam" id="PF14155">
    <property type="entry name" value="DUF4307"/>
    <property type="match status" value="1"/>
</dbReference>
<organism evidence="2">
    <name type="scientific">freshwater metagenome</name>
    <dbReference type="NCBI Taxonomy" id="449393"/>
    <lineage>
        <taxon>unclassified sequences</taxon>
        <taxon>metagenomes</taxon>
        <taxon>ecological metagenomes</taxon>
    </lineage>
</organism>
<dbReference type="EMBL" id="CAEZTJ010000099">
    <property type="protein sequence ID" value="CAB4571232.1"/>
    <property type="molecule type" value="Genomic_DNA"/>
</dbReference>
<evidence type="ECO:0000256" key="1">
    <source>
        <dbReference type="SAM" id="Phobius"/>
    </source>
</evidence>
<evidence type="ECO:0000313" key="2">
    <source>
        <dbReference type="EMBL" id="CAB4571232.1"/>
    </source>
</evidence>
<gene>
    <name evidence="2" type="ORF">UFOPK1650_00713</name>
</gene>
<sequence>MKRRVSESDAYLIARYGKHHRTAARWKIPAAIVALIGIPWLLWSAGYHSQPPIRHELLAFKVIDPTKIEITYLLERNVSGLEVICTLVARDFEKNVVGEVTDEFEANDAPSSQSQTRTIPTRIRAVNADVIGCDSR</sequence>
<proteinExistence type="predicted"/>
<feature type="transmembrane region" description="Helical" evidence="1">
    <location>
        <begin position="28"/>
        <end position="47"/>
    </location>
</feature>
<reference evidence="2" key="1">
    <citation type="submission" date="2020-05" db="EMBL/GenBank/DDBJ databases">
        <authorList>
            <person name="Chiriac C."/>
            <person name="Salcher M."/>
            <person name="Ghai R."/>
            <person name="Kavagutti S V."/>
        </authorList>
    </citation>
    <scope>NUCLEOTIDE SEQUENCE</scope>
</reference>